<keyword evidence="3" id="KW-1185">Reference proteome</keyword>
<dbReference type="InterPro" id="IPR003741">
    <property type="entry name" value="LUD_dom"/>
</dbReference>
<protein>
    <submittedName>
        <fullName evidence="2">L-lactate dehydrogenase complex protein LldG</fullName>
    </submittedName>
</protein>
<name>A0A1I1FU99_9SPHI</name>
<dbReference type="OrthoDB" id="9794157at2"/>
<dbReference type="STRING" id="623281.SAMN05421747_103170"/>
<dbReference type="SUPFAM" id="SSF100950">
    <property type="entry name" value="NagB/RpiA/CoA transferase-like"/>
    <property type="match status" value="1"/>
</dbReference>
<dbReference type="Gene3D" id="3.40.50.10420">
    <property type="entry name" value="NagB/RpiA/CoA transferase-like"/>
    <property type="match status" value="1"/>
</dbReference>
<dbReference type="Pfam" id="PF02589">
    <property type="entry name" value="LUD_dom"/>
    <property type="match status" value="1"/>
</dbReference>
<dbReference type="Proteomes" id="UP000199577">
    <property type="component" value="Unassembled WGS sequence"/>
</dbReference>
<organism evidence="2 3">
    <name type="scientific">Parapedobacter composti</name>
    <dbReference type="NCBI Taxonomy" id="623281"/>
    <lineage>
        <taxon>Bacteria</taxon>
        <taxon>Pseudomonadati</taxon>
        <taxon>Bacteroidota</taxon>
        <taxon>Sphingobacteriia</taxon>
        <taxon>Sphingobacteriales</taxon>
        <taxon>Sphingobacteriaceae</taxon>
        <taxon>Parapedobacter</taxon>
    </lineage>
</organism>
<proteinExistence type="predicted"/>
<gene>
    <name evidence="2" type="ORF">SAMN05421747_103170</name>
</gene>
<accession>A0A1I1FU99</accession>
<evidence type="ECO:0000259" key="1">
    <source>
        <dbReference type="Pfam" id="PF02589"/>
    </source>
</evidence>
<evidence type="ECO:0000313" key="3">
    <source>
        <dbReference type="Proteomes" id="UP000199577"/>
    </source>
</evidence>
<reference evidence="2 3" key="1">
    <citation type="submission" date="2016-10" db="EMBL/GenBank/DDBJ databases">
        <authorList>
            <person name="de Groot N.N."/>
        </authorList>
    </citation>
    <scope>NUCLEOTIDE SEQUENCE [LARGE SCALE GENOMIC DNA]</scope>
    <source>
        <strain evidence="2 3">DSM 22900</strain>
    </source>
</reference>
<dbReference type="PANTHER" id="PTHR43682">
    <property type="entry name" value="LACTATE UTILIZATION PROTEIN C"/>
    <property type="match status" value="1"/>
</dbReference>
<dbReference type="InterPro" id="IPR037171">
    <property type="entry name" value="NagB/RpiA_transferase-like"/>
</dbReference>
<dbReference type="InterPro" id="IPR024185">
    <property type="entry name" value="FTHF_cligase-like_sf"/>
</dbReference>
<evidence type="ECO:0000313" key="2">
    <source>
        <dbReference type="EMBL" id="SFC03017.1"/>
    </source>
</evidence>
<dbReference type="PANTHER" id="PTHR43682:SF1">
    <property type="entry name" value="LACTATE UTILIZATION PROTEIN C"/>
    <property type="match status" value="1"/>
</dbReference>
<sequence length="218" mass="24468">MQKNVKMTTAKERMLKKIRHALLQKREHPYPAFEETPLFGDEHDPLDVLFAQRLTAVAGKFVYCEDEVAFVEGLLALAEQEKLHRMYVWEPALQQLLDHYGFPFFRTDQDFAQADAGITSCEALIARSGSILVSNGSAAGRRLSIYPHTHVVVARTSQLVMDIKDGLDLMRKRYGTALPSLISLITGPSRTADIEKTLVLGAHGPKEVYVFLLEDRLG</sequence>
<dbReference type="EMBL" id="FOLL01000003">
    <property type="protein sequence ID" value="SFC03017.1"/>
    <property type="molecule type" value="Genomic_DNA"/>
</dbReference>
<feature type="domain" description="LUD" evidence="1">
    <location>
        <begin position="107"/>
        <end position="213"/>
    </location>
</feature>
<dbReference type="AlphaFoldDB" id="A0A1I1FU99"/>